<dbReference type="Proteomes" id="UP001642360">
    <property type="component" value="Unassembled WGS sequence"/>
</dbReference>
<feature type="chain" id="PRO_5044720973" description="Glycine-rich protein" evidence="2">
    <location>
        <begin position="32"/>
        <end position="100"/>
    </location>
</feature>
<evidence type="ECO:0000256" key="1">
    <source>
        <dbReference type="SAM" id="Phobius"/>
    </source>
</evidence>
<evidence type="ECO:0000313" key="3">
    <source>
        <dbReference type="EMBL" id="CAK9163443.1"/>
    </source>
</evidence>
<keyword evidence="5" id="KW-1185">Reference proteome</keyword>
<feature type="signal peptide" evidence="2">
    <location>
        <begin position="1"/>
        <end position="31"/>
    </location>
</feature>
<gene>
    <name evidence="3" type="ORF">ILEXP_LOCUS32490</name>
    <name evidence="4" type="ORF">ILEXP_LOCUS37569</name>
</gene>
<keyword evidence="1" id="KW-0472">Membrane</keyword>
<proteinExistence type="predicted"/>
<feature type="transmembrane region" description="Helical" evidence="1">
    <location>
        <begin position="47"/>
        <end position="66"/>
    </location>
</feature>
<dbReference type="AlphaFoldDB" id="A0ABC8T1Z0"/>
<evidence type="ECO:0000313" key="5">
    <source>
        <dbReference type="Proteomes" id="UP001642360"/>
    </source>
</evidence>
<comment type="caution">
    <text evidence="3">The sequence shown here is derived from an EMBL/GenBank/DDBJ whole genome shotgun (WGS) entry which is preliminary data.</text>
</comment>
<reference evidence="3 5" key="1">
    <citation type="submission" date="2024-02" db="EMBL/GenBank/DDBJ databases">
        <authorList>
            <person name="Vignale AGUSTIN F."/>
            <person name="Sosa J E."/>
            <person name="Modenutti C."/>
        </authorList>
    </citation>
    <scope>NUCLEOTIDE SEQUENCE [LARGE SCALE GENOMIC DNA]</scope>
</reference>
<keyword evidence="1" id="KW-1133">Transmembrane helix</keyword>
<name>A0ABC8T1Z0_9AQUA</name>
<dbReference type="EMBL" id="CAUOFW020004036">
    <property type="protein sequence ID" value="CAK9163443.1"/>
    <property type="molecule type" value="Genomic_DNA"/>
</dbReference>
<dbReference type="EMBL" id="CAUOFW020005035">
    <property type="protein sequence ID" value="CAK9168228.1"/>
    <property type="molecule type" value="Genomic_DNA"/>
</dbReference>
<evidence type="ECO:0000313" key="4">
    <source>
        <dbReference type="EMBL" id="CAK9168228.1"/>
    </source>
</evidence>
<evidence type="ECO:0008006" key="6">
    <source>
        <dbReference type="Google" id="ProtNLM"/>
    </source>
</evidence>
<protein>
    <recommendedName>
        <fullName evidence="6">Glycine-rich protein</fullName>
    </recommendedName>
</protein>
<accession>A0ABC8T1Z0</accession>
<evidence type="ECO:0000256" key="2">
    <source>
        <dbReference type="SAM" id="SignalP"/>
    </source>
</evidence>
<organism evidence="3 5">
    <name type="scientific">Ilex paraguariensis</name>
    <name type="common">yerba mate</name>
    <dbReference type="NCBI Taxonomy" id="185542"/>
    <lineage>
        <taxon>Eukaryota</taxon>
        <taxon>Viridiplantae</taxon>
        <taxon>Streptophyta</taxon>
        <taxon>Embryophyta</taxon>
        <taxon>Tracheophyta</taxon>
        <taxon>Spermatophyta</taxon>
        <taxon>Magnoliopsida</taxon>
        <taxon>eudicotyledons</taxon>
        <taxon>Gunneridae</taxon>
        <taxon>Pentapetalae</taxon>
        <taxon>asterids</taxon>
        <taxon>campanulids</taxon>
        <taxon>Aquifoliales</taxon>
        <taxon>Aquifoliaceae</taxon>
        <taxon>Ilex</taxon>
    </lineage>
</organism>
<sequence>MTIQERGTMERVTKAHFLLALIVVFLAVAEGGRDAPMKDDVYNPQNFFGFGWFPFFPFFHHFPWFGGMHKVEAGQKDRVNGKEGLDDVPKVYGNAAAGYP</sequence>
<keyword evidence="2" id="KW-0732">Signal</keyword>
<keyword evidence="1" id="KW-0812">Transmembrane</keyword>